<comment type="cofactor">
    <cofactor evidence="4">
        <name>NADP(+)</name>
        <dbReference type="ChEBI" id="CHEBI:58349"/>
    </cofactor>
    <text evidence="4">Binds 1 NADP(+) per subunit.</text>
</comment>
<comment type="function">
    <text evidence="4">Catalyzes the interconversion between ADP-D-glycero-beta-D-manno-heptose and ADP-L-glycero-beta-D-manno-heptose via an epimerization at carbon 6 of the heptose.</text>
</comment>
<comment type="catalytic activity">
    <reaction evidence="4">
        <text>ADP-D-glycero-beta-D-manno-heptose = ADP-L-glycero-beta-D-manno-heptose</text>
        <dbReference type="Rhea" id="RHEA:17577"/>
        <dbReference type="ChEBI" id="CHEBI:59967"/>
        <dbReference type="ChEBI" id="CHEBI:61506"/>
        <dbReference type="EC" id="5.1.3.20"/>
    </reaction>
</comment>
<feature type="binding site" evidence="4">
    <location>
        <position position="192"/>
    </location>
    <ligand>
        <name>substrate</name>
    </ligand>
</feature>
<keyword evidence="3 4" id="KW-0119">Carbohydrate metabolism</keyword>
<proteinExistence type="inferred from homology"/>
<keyword evidence="2 4" id="KW-0413">Isomerase</keyword>
<evidence type="ECO:0000259" key="5">
    <source>
        <dbReference type="Pfam" id="PF01370"/>
    </source>
</evidence>
<comment type="subunit">
    <text evidence="4">Homopentamer.</text>
</comment>
<reference evidence="6" key="1">
    <citation type="journal article" date="2014" name="Int. J. Syst. Evol. Microbiol.">
        <title>Complete genome sequence of Corynebacterium casei LMG S-19264T (=DSM 44701T), isolated from a smear-ripened cheese.</title>
        <authorList>
            <consortium name="US DOE Joint Genome Institute (JGI-PGF)"/>
            <person name="Walter F."/>
            <person name="Albersmeier A."/>
            <person name="Kalinowski J."/>
            <person name="Ruckert C."/>
        </authorList>
    </citation>
    <scope>NUCLEOTIDE SEQUENCE</scope>
    <source>
        <strain evidence="6">CGMCC 1.15290</strain>
    </source>
</reference>
<evidence type="ECO:0000256" key="1">
    <source>
        <dbReference type="ARBA" id="ARBA00022857"/>
    </source>
</evidence>
<feature type="binding site" evidence="4">
    <location>
        <begin position="43"/>
        <end position="44"/>
    </location>
    <ligand>
        <name>NADP(+)</name>
        <dbReference type="ChEBI" id="CHEBI:58349"/>
    </ligand>
</feature>
<comment type="caution">
    <text evidence="6">The sequence shown here is derived from an EMBL/GenBank/DDBJ whole genome shotgun (WGS) entry which is preliminary data.</text>
</comment>
<feature type="binding site" evidence="4">
    <location>
        <position position="157"/>
    </location>
    <ligand>
        <name>NADP(+)</name>
        <dbReference type="ChEBI" id="CHEBI:58349"/>
    </ligand>
</feature>
<dbReference type="PANTHER" id="PTHR43103:SF3">
    <property type="entry name" value="ADP-L-GLYCERO-D-MANNO-HEPTOSE-6-EPIMERASE"/>
    <property type="match status" value="1"/>
</dbReference>
<feature type="binding site" evidence="4">
    <location>
        <position position="298"/>
    </location>
    <ligand>
        <name>substrate</name>
    </ligand>
</feature>
<accession>A0A917MXR1</accession>
<keyword evidence="1 4" id="KW-0521">NADP</keyword>
<dbReference type="Gene3D" id="3.90.25.10">
    <property type="entry name" value="UDP-galactose 4-epimerase, domain 1"/>
    <property type="match status" value="1"/>
</dbReference>
<feature type="binding site" evidence="4">
    <location>
        <position position="227"/>
    </location>
    <ligand>
        <name>substrate</name>
    </ligand>
</feature>
<dbReference type="Proteomes" id="UP000627292">
    <property type="component" value="Unassembled WGS sequence"/>
</dbReference>
<organism evidence="6 7">
    <name type="scientific">Filimonas zeae</name>
    <dbReference type="NCBI Taxonomy" id="1737353"/>
    <lineage>
        <taxon>Bacteria</taxon>
        <taxon>Pseudomonadati</taxon>
        <taxon>Bacteroidota</taxon>
        <taxon>Chitinophagia</taxon>
        <taxon>Chitinophagales</taxon>
        <taxon>Chitinophagaceae</taxon>
        <taxon>Filimonas</taxon>
    </lineage>
</organism>
<feature type="binding site" evidence="4">
    <location>
        <begin position="85"/>
        <end position="89"/>
    </location>
    <ligand>
        <name>NADP(+)</name>
        <dbReference type="ChEBI" id="CHEBI:58349"/>
    </ligand>
</feature>
<evidence type="ECO:0000313" key="7">
    <source>
        <dbReference type="Proteomes" id="UP000627292"/>
    </source>
</evidence>
<comment type="caution">
    <text evidence="4">Lacks conserved residue(s) required for the propagation of feature annotation.</text>
</comment>
<dbReference type="PANTHER" id="PTHR43103">
    <property type="entry name" value="NUCLEOSIDE-DIPHOSPHATE-SUGAR EPIMERASE"/>
    <property type="match status" value="1"/>
</dbReference>
<sequence length="339" mass="39090">MFESQEIAAGQQVIVVTGAAGFIGSCMVQYLNSKGFENLILVDDFGEEKKRSNWEGKTFLRTVERQSFFNWLETARPQLQFVFHLGARTDTTEFNYAIHEELNVQYSIDMWKYCTLHQVPLVYASSAATYGGGELGYDDSHEVVNQLQPLNPYGVSKNEFDKWALQQTEQPPFWAGLKFFNVYGPNEYHKARMASVIFHSFNQIQQNGVVKLFRSHREGIKDGEQLRDFVYVKDVVKVMYWLMEQSAQPDTKASNGLYNLGTGQARSFIDLVKSTYAGLDKEPHIEFIDMPEDIRDKYQYFTEANMKKLQDAGYNEPFYSLEAGVDDYVRNYLKAGKIW</sequence>
<dbReference type="NCBIfam" id="TIGR02197">
    <property type="entry name" value="heptose_epim"/>
    <property type="match status" value="1"/>
</dbReference>
<feature type="binding site" evidence="4">
    <location>
        <position position="65"/>
    </location>
    <ligand>
        <name>NADP(+)</name>
        <dbReference type="ChEBI" id="CHEBI:58349"/>
    </ligand>
</feature>
<dbReference type="InterPro" id="IPR036291">
    <property type="entry name" value="NAD(P)-bd_dom_sf"/>
</dbReference>
<protein>
    <recommendedName>
        <fullName evidence="4">ADP-L-glycero-D-manno-heptose-6-epimerase</fullName>
        <ecNumber evidence="4">5.1.3.20</ecNumber>
    </recommendedName>
    <alternativeName>
        <fullName evidence="4">ADP-L-glycero-beta-D-manno-heptose-6-epimerase</fullName>
        <shortName evidence="4">ADP-glyceromanno-heptose 6-epimerase</shortName>
        <shortName evidence="4">ADP-hep 6-epimerase</shortName>
        <shortName evidence="4">AGME</shortName>
    </alternativeName>
</protein>
<feature type="binding site" evidence="4">
    <location>
        <position position="50"/>
    </location>
    <ligand>
        <name>NADP(+)</name>
        <dbReference type="ChEBI" id="CHEBI:58349"/>
    </ligand>
</feature>
<feature type="binding site" evidence="4">
    <location>
        <position position="181"/>
    </location>
    <ligand>
        <name>substrate</name>
    </ligand>
</feature>
<comment type="pathway">
    <text evidence="4">Nucleotide-sugar biosynthesis; ADP-L-glycero-beta-D-manno-heptose biosynthesis; ADP-L-glycero-beta-D-manno-heptose from D-glycero-beta-D-manno-heptose 7-phosphate: step 4/4.</text>
</comment>
<evidence type="ECO:0000256" key="2">
    <source>
        <dbReference type="ARBA" id="ARBA00023235"/>
    </source>
</evidence>
<feature type="binding site" evidence="4">
    <location>
        <begin position="22"/>
        <end position="23"/>
    </location>
    <ligand>
        <name>NADP(+)</name>
        <dbReference type="ChEBI" id="CHEBI:58349"/>
    </ligand>
</feature>
<dbReference type="AlphaFoldDB" id="A0A917MXR1"/>
<dbReference type="EMBL" id="BMIB01000004">
    <property type="protein sequence ID" value="GGH74707.1"/>
    <property type="molecule type" value="Genomic_DNA"/>
</dbReference>
<dbReference type="EC" id="5.1.3.20" evidence="4"/>
<comment type="domain">
    <text evidence="4">Contains a large N-terminal NADP-binding domain, and a smaller C-terminal substrate-binding domain.</text>
</comment>
<dbReference type="GO" id="GO:0005975">
    <property type="term" value="P:carbohydrate metabolic process"/>
    <property type="evidence" value="ECO:0007669"/>
    <property type="project" value="UniProtKB-UniRule"/>
</dbReference>
<dbReference type="GO" id="GO:0050661">
    <property type="term" value="F:NADP binding"/>
    <property type="evidence" value="ECO:0007669"/>
    <property type="project" value="InterPro"/>
</dbReference>
<gene>
    <name evidence="4 6" type="primary">hldD</name>
    <name evidence="6" type="ORF">GCM10011379_37550</name>
</gene>
<feature type="domain" description="NAD-dependent epimerase/dehydratase" evidence="5">
    <location>
        <begin position="14"/>
        <end position="261"/>
    </location>
</feature>
<reference evidence="6" key="2">
    <citation type="submission" date="2020-09" db="EMBL/GenBank/DDBJ databases">
        <authorList>
            <person name="Sun Q."/>
            <person name="Zhou Y."/>
        </authorList>
    </citation>
    <scope>NUCLEOTIDE SEQUENCE</scope>
    <source>
        <strain evidence="6">CGMCC 1.15290</strain>
    </source>
</reference>
<dbReference type="CDD" id="cd05248">
    <property type="entry name" value="ADP_GME_SDR_e"/>
    <property type="match status" value="1"/>
</dbReference>
<evidence type="ECO:0000256" key="4">
    <source>
        <dbReference type="HAMAP-Rule" id="MF_01601"/>
    </source>
</evidence>
<dbReference type="InterPro" id="IPR001509">
    <property type="entry name" value="Epimerase_deHydtase"/>
</dbReference>
<keyword evidence="7" id="KW-1185">Reference proteome</keyword>
<dbReference type="SUPFAM" id="SSF51735">
    <property type="entry name" value="NAD(P)-binding Rossmann-fold domains"/>
    <property type="match status" value="1"/>
</dbReference>
<comment type="similarity">
    <text evidence="4">Belongs to the NAD(P)-dependent epimerase/dehydratase family. HldD subfamily.</text>
</comment>
<feature type="binding site" evidence="4">
    <location>
        <position position="182"/>
    </location>
    <ligand>
        <name>NADP(+)</name>
        <dbReference type="ChEBI" id="CHEBI:58349"/>
    </ligand>
</feature>
<feature type="binding site" evidence="4">
    <location>
        <position position="199"/>
    </location>
    <ligand>
        <name>substrate</name>
    </ligand>
</feature>
<evidence type="ECO:0000256" key="3">
    <source>
        <dbReference type="ARBA" id="ARBA00023277"/>
    </source>
</evidence>
<evidence type="ECO:0000313" key="6">
    <source>
        <dbReference type="EMBL" id="GGH74707.1"/>
    </source>
</evidence>
<feature type="binding site" evidence="4">
    <location>
        <begin position="213"/>
        <end position="216"/>
    </location>
    <ligand>
        <name>substrate</name>
    </ligand>
</feature>
<feature type="active site" description="Proton acceptor" evidence="4">
    <location>
        <position position="190"/>
    </location>
</feature>
<dbReference type="Gene3D" id="3.40.50.720">
    <property type="entry name" value="NAD(P)-binding Rossmann-like Domain"/>
    <property type="match status" value="1"/>
</dbReference>
<dbReference type="Pfam" id="PF01370">
    <property type="entry name" value="Epimerase"/>
    <property type="match status" value="1"/>
</dbReference>
<dbReference type="RefSeq" id="WP_188955197.1">
    <property type="nucleotide sequence ID" value="NZ_BMIB01000004.1"/>
</dbReference>
<feature type="active site" description="Proton acceptor" evidence="4">
    <location>
        <position position="153"/>
    </location>
</feature>
<feature type="binding site" evidence="4">
    <location>
        <position position="190"/>
    </location>
    <ligand>
        <name>NADP(+)</name>
        <dbReference type="ChEBI" id="CHEBI:58349"/>
    </ligand>
</feature>
<dbReference type="HAMAP" id="MF_01601">
    <property type="entry name" value="Heptose_epimerase"/>
    <property type="match status" value="1"/>
</dbReference>
<name>A0A917MXR1_9BACT</name>
<dbReference type="InterPro" id="IPR011912">
    <property type="entry name" value="Heptose_epim"/>
</dbReference>
<dbReference type="GO" id="GO:0008712">
    <property type="term" value="F:ADP-glyceromanno-heptose 6-epimerase activity"/>
    <property type="evidence" value="ECO:0007669"/>
    <property type="project" value="UniProtKB-UniRule"/>
</dbReference>